<keyword evidence="4" id="KW-1185">Reference proteome</keyword>
<dbReference type="SUPFAM" id="SSF46689">
    <property type="entry name" value="Homeodomain-like"/>
    <property type="match status" value="1"/>
</dbReference>
<evidence type="ECO:0000256" key="2">
    <source>
        <dbReference type="SAM" id="MobiDB-lite"/>
    </source>
</evidence>
<accession>A0A5B7K3I2</accession>
<evidence type="ECO:0000313" key="4">
    <source>
        <dbReference type="Proteomes" id="UP000324222"/>
    </source>
</evidence>
<dbReference type="EMBL" id="VSRR010120394">
    <property type="protein sequence ID" value="MPC99887.1"/>
    <property type="molecule type" value="Genomic_DNA"/>
</dbReference>
<dbReference type="Proteomes" id="UP000324222">
    <property type="component" value="Unassembled WGS sequence"/>
</dbReference>
<reference evidence="3 4" key="1">
    <citation type="submission" date="2019-05" db="EMBL/GenBank/DDBJ databases">
        <title>Another draft genome of Portunus trituberculatus and its Hox gene families provides insights of decapod evolution.</title>
        <authorList>
            <person name="Jeong J.-H."/>
            <person name="Song I."/>
            <person name="Kim S."/>
            <person name="Choi T."/>
            <person name="Kim D."/>
            <person name="Ryu S."/>
            <person name="Kim W."/>
        </authorList>
    </citation>
    <scope>NUCLEOTIDE SEQUENCE [LARGE SCALE GENOMIC DNA]</scope>
    <source>
        <tissue evidence="3">Muscle</tissue>
    </source>
</reference>
<comment type="caution">
    <text evidence="3">The sequence shown here is derived from an EMBL/GenBank/DDBJ whole genome shotgun (WGS) entry which is preliminary data.</text>
</comment>
<protein>
    <recommendedName>
        <fullName evidence="5">Homeodomain-like domain-containing protein</fullName>
    </recommendedName>
</protein>
<dbReference type="InterPro" id="IPR009057">
    <property type="entry name" value="Homeodomain-like_sf"/>
</dbReference>
<evidence type="ECO:0000313" key="3">
    <source>
        <dbReference type="EMBL" id="MPC99887.1"/>
    </source>
</evidence>
<name>A0A5B7K3I2_PORTR</name>
<sequence length="92" mass="10178">MGLRKELTKDQISGISTLSQVGKGNKEIAAITGVTLCSVQRWTKKCRDAGGSVPLPSEKKRTRRPRVTSTRTLKILKCQVDNEPRISAKELK</sequence>
<dbReference type="AlphaFoldDB" id="A0A5B7K3I2"/>
<feature type="region of interest" description="Disordered" evidence="2">
    <location>
        <begin position="48"/>
        <end position="73"/>
    </location>
</feature>
<comment type="subcellular location">
    <subcellularLocation>
        <location evidence="1">Nucleus</location>
    </subcellularLocation>
</comment>
<proteinExistence type="predicted"/>
<gene>
    <name evidence="3" type="ORF">E2C01_095332</name>
</gene>
<dbReference type="GO" id="GO:0005634">
    <property type="term" value="C:nucleus"/>
    <property type="evidence" value="ECO:0007669"/>
    <property type="project" value="UniProtKB-SubCell"/>
</dbReference>
<organism evidence="3 4">
    <name type="scientific">Portunus trituberculatus</name>
    <name type="common">Swimming crab</name>
    <name type="synonym">Neptunus trituberculatus</name>
    <dbReference type="NCBI Taxonomy" id="210409"/>
    <lineage>
        <taxon>Eukaryota</taxon>
        <taxon>Metazoa</taxon>
        <taxon>Ecdysozoa</taxon>
        <taxon>Arthropoda</taxon>
        <taxon>Crustacea</taxon>
        <taxon>Multicrustacea</taxon>
        <taxon>Malacostraca</taxon>
        <taxon>Eumalacostraca</taxon>
        <taxon>Eucarida</taxon>
        <taxon>Decapoda</taxon>
        <taxon>Pleocyemata</taxon>
        <taxon>Brachyura</taxon>
        <taxon>Eubrachyura</taxon>
        <taxon>Portunoidea</taxon>
        <taxon>Portunidae</taxon>
        <taxon>Portuninae</taxon>
        <taxon>Portunus</taxon>
    </lineage>
</organism>
<evidence type="ECO:0008006" key="5">
    <source>
        <dbReference type="Google" id="ProtNLM"/>
    </source>
</evidence>
<evidence type="ECO:0000256" key="1">
    <source>
        <dbReference type="ARBA" id="ARBA00004123"/>
    </source>
</evidence>